<dbReference type="GO" id="GO:0022857">
    <property type="term" value="F:transmembrane transporter activity"/>
    <property type="evidence" value="ECO:0007669"/>
    <property type="project" value="TreeGrafter"/>
</dbReference>
<evidence type="ECO:0000256" key="3">
    <source>
        <dbReference type="ARBA" id="ARBA00022519"/>
    </source>
</evidence>
<proteinExistence type="predicted"/>
<dbReference type="InterPro" id="IPR010656">
    <property type="entry name" value="DctM"/>
</dbReference>
<evidence type="ECO:0000313" key="9">
    <source>
        <dbReference type="EMBL" id="MBD3324526.1"/>
    </source>
</evidence>
<keyword evidence="5 7" id="KW-1133">Transmembrane helix</keyword>
<dbReference type="AlphaFoldDB" id="A0A9D5Q644"/>
<dbReference type="EMBL" id="WJJP01000251">
    <property type="protein sequence ID" value="MBD3324526.1"/>
    <property type="molecule type" value="Genomic_DNA"/>
</dbReference>
<evidence type="ECO:0000256" key="5">
    <source>
        <dbReference type="ARBA" id="ARBA00022989"/>
    </source>
</evidence>
<feature type="transmembrane region" description="Helical" evidence="7">
    <location>
        <begin position="6"/>
        <end position="30"/>
    </location>
</feature>
<dbReference type="PANTHER" id="PTHR33362">
    <property type="entry name" value="SIALIC ACID TRAP TRANSPORTER PERMEASE PROTEIN SIAT-RELATED"/>
    <property type="match status" value="1"/>
</dbReference>
<protein>
    <submittedName>
        <fullName evidence="9">TRAP transporter large permease subunit</fullName>
    </submittedName>
</protein>
<evidence type="ECO:0000256" key="1">
    <source>
        <dbReference type="ARBA" id="ARBA00004429"/>
    </source>
</evidence>
<dbReference type="Pfam" id="PF06808">
    <property type="entry name" value="DctM"/>
    <property type="match status" value="1"/>
</dbReference>
<dbReference type="GO" id="GO:0005886">
    <property type="term" value="C:plasma membrane"/>
    <property type="evidence" value="ECO:0007669"/>
    <property type="project" value="UniProtKB-SubCell"/>
</dbReference>
<comment type="subcellular location">
    <subcellularLocation>
        <location evidence="1">Cell inner membrane</location>
        <topology evidence="1">Multi-pass membrane protein</topology>
    </subcellularLocation>
</comment>
<evidence type="ECO:0000256" key="4">
    <source>
        <dbReference type="ARBA" id="ARBA00022692"/>
    </source>
</evidence>
<name>A0A9D5Q644_9BACT</name>
<accession>A0A9D5Q644</accession>
<evidence type="ECO:0000259" key="8">
    <source>
        <dbReference type="Pfam" id="PF06808"/>
    </source>
</evidence>
<gene>
    <name evidence="9" type="ORF">GF339_08070</name>
</gene>
<feature type="domain" description="TRAP C4-dicarboxylate transport system permease DctM subunit" evidence="8">
    <location>
        <begin position="1"/>
        <end position="102"/>
    </location>
</feature>
<keyword evidence="4 7" id="KW-0812">Transmembrane</keyword>
<comment type="caution">
    <text evidence="9">The sequence shown here is derived from an EMBL/GenBank/DDBJ whole genome shotgun (WGS) entry which is preliminary data.</text>
</comment>
<evidence type="ECO:0000256" key="2">
    <source>
        <dbReference type="ARBA" id="ARBA00022475"/>
    </source>
</evidence>
<dbReference type="PANTHER" id="PTHR33362:SF3">
    <property type="entry name" value="SIALIC ACID TRAP TRANSPORTER PERMEASE PROTEIN SIAT"/>
    <property type="match status" value="1"/>
</dbReference>
<keyword evidence="6 7" id="KW-0472">Membrane</keyword>
<dbReference type="InterPro" id="IPR004681">
    <property type="entry name" value="TRAP_DctM"/>
</dbReference>
<keyword evidence="3" id="KW-0997">Cell inner membrane</keyword>
<keyword evidence="2" id="KW-1003">Cell membrane</keyword>
<feature type="non-terminal residue" evidence="9">
    <location>
        <position position="1"/>
    </location>
</feature>
<feature type="transmembrane region" description="Helical" evidence="7">
    <location>
        <begin position="42"/>
        <end position="65"/>
    </location>
</feature>
<sequence>FLLLVNIFFLFMGCILDAVPVMLIFFPVLLPVAIQLNIDPTHFGVIVVLNLMIGLLTPPIGALLFLEAKIADMPFETLVRSVWPYTLSLILVLVLCTYIPELVVYLPNLIF</sequence>
<feature type="transmembrane region" description="Helical" evidence="7">
    <location>
        <begin position="85"/>
        <end position="106"/>
    </location>
</feature>
<dbReference type="Proteomes" id="UP000649604">
    <property type="component" value="Unassembled WGS sequence"/>
</dbReference>
<evidence type="ECO:0000313" key="10">
    <source>
        <dbReference type="Proteomes" id="UP000649604"/>
    </source>
</evidence>
<evidence type="ECO:0000256" key="7">
    <source>
        <dbReference type="SAM" id="Phobius"/>
    </source>
</evidence>
<evidence type="ECO:0000256" key="6">
    <source>
        <dbReference type="ARBA" id="ARBA00023136"/>
    </source>
</evidence>
<reference evidence="9" key="1">
    <citation type="submission" date="2019-11" db="EMBL/GenBank/DDBJ databases">
        <title>Microbial mats filling the niche in hypersaline microbial mats.</title>
        <authorList>
            <person name="Wong H.L."/>
            <person name="Macleod F.I."/>
            <person name="White R.A. III"/>
            <person name="Burns B.P."/>
        </authorList>
    </citation>
    <scope>NUCLEOTIDE SEQUENCE</scope>
    <source>
        <strain evidence="9">Rbin_158</strain>
    </source>
</reference>
<organism evidence="9 10">
    <name type="scientific">candidate division KSB3 bacterium</name>
    <dbReference type="NCBI Taxonomy" id="2044937"/>
    <lineage>
        <taxon>Bacteria</taxon>
        <taxon>candidate division KSB3</taxon>
    </lineage>
</organism>